<comment type="caution">
    <text evidence="2">The sequence shown here is derived from an EMBL/GenBank/DDBJ whole genome shotgun (WGS) entry which is preliminary data.</text>
</comment>
<evidence type="ECO:0000256" key="1">
    <source>
        <dbReference type="SAM" id="SignalP"/>
    </source>
</evidence>
<sequence length="184" mass="19598">MKKLVTILSLAALTTLAGSAAWAKDMKGMWGLGYTRSEFPIGARFWLSPSVGLDLGVGFSAFTPDGGDGQTAFGVDVGVPFVVASTENAHFFVRPGISFADNGAEVGPFTDAVSQFWVSGTLGAEYFFTDSFSIQAGHGILYRSVTTEFEVSPGVTDEVTDSYIESEAFGISSIGFHWYWGGSR</sequence>
<dbReference type="AlphaFoldDB" id="A0A849SRQ4"/>
<organism evidence="2 3">
    <name type="scientific">Eiseniibacteriota bacterium</name>
    <dbReference type="NCBI Taxonomy" id="2212470"/>
    <lineage>
        <taxon>Bacteria</taxon>
        <taxon>Candidatus Eiseniibacteriota</taxon>
    </lineage>
</organism>
<reference evidence="2 3" key="1">
    <citation type="submission" date="2020-04" db="EMBL/GenBank/DDBJ databases">
        <title>Metagenomic profiling of ammonia- and methane-oxidizing microorganisms in a Dutch drinking water treatment plant.</title>
        <authorList>
            <person name="Poghosyan L."/>
            <person name="Leucker S."/>
        </authorList>
    </citation>
    <scope>NUCLEOTIDE SEQUENCE [LARGE SCALE GENOMIC DNA]</scope>
    <source>
        <strain evidence="2">S-RSF-IL-03</strain>
    </source>
</reference>
<dbReference type="Proteomes" id="UP000580839">
    <property type="component" value="Unassembled WGS sequence"/>
</dbReference>
<evidence type="ECO:0008006" key="4">
    <source>
        <dbReference type="Google" id="ProtNLM"/>
    </source>
</evidence>
<feature type="chain" id="PRO_5032511553" description="Outer membrane protein beta-barrel domain-containing protein" evidence="1">
    <location>
        <begin position="24"/>
        <end position="184"/>
    </location>
</feature>
<dbReference type="EMBL" id="JABFRW010000143">
    <property type="protein sequence ID" value="NOT34725.1"/>
    <property type="molecule type" value="Genomic_DNA"/>
</dbReference>
<accession>A0A849SRQ4</accession>
<keyword evidence="1" id="KW-0732">Signal</keyword>
<evidence type="ECO:0000313" key="2">
    <source>
        <dbReference type="EMBL" id="NOT34725.1"/>
    </source>
</evidence>
<proteinExistence type="predicted"/>
<name>A0A849SRQ4_UNCEI</name>
<feature type="signal peptide" evidence="1">
    <location>
        <begin position="1"/>
        <end position="23"/>
    </location>
</feature>
<evidence type="ECO:0000313" key="3">
    <source>
        <dbReference type="Proteomes" id="UP000580839"/>
    </source>
</evidence>
<protein>
    <recommendedName>
        <fullName evidence="4">Outer membrane protein beta-barrel domain-containing protein</fullName>
    </recommendedName>
</protein>
<gene>
    <name evidence="2" type="ORF">HOP12_11220</name>
</gene>